<feature type="region of interest" description="Disordered" evidence="1">
    <location>
        <begin position="62"/>
        <end position="96"/>
    </location>
</feature>
<gene>
    <name evidence="2" type="ORF">DARMORV10_C04P02170.1</name>
</gene>
<dbReference type="Proteomes" id="UP001295469">
    <property type="component" value="Chromosome C04"/>
</dbReference>
<reference evidence="2" key="1">
    <citation type="submission" date="2021-01" db="EMBL/GenBank/DDBJ databases">
        <authorList>
            <consortium name="Genoscope - CEA"/>
            <person name="William W."/>
        </authorList>
    </citation>
    <scope>NUCLEOTIDE SEQUENCE</scope>
</reference>
<organism evidence="2">
    <name type="scientific">Brassica napus</name>
    <name type="common">Rape</name>
    <dbReference type="NCBI Taxonomy" id="3708"/>
    <lineage>
        <taxon>Eukaryota</taxon>
        <taxon>Viridiplantae</taxon>
        <taxon>Streptophyta</taxon>
        <taxon>Embryophyta</taxon>
        <taxon>Tracheophyta</taxon>
        <taxon>Spermatophyta</taxon>
        <taxon>Magnoliopsida</taxon>
        <taxon>eudicotyledons</taxon>
        <taxon>Gunneridae</taxon>
        <taxon>Pentapetalae</taxon>
        <taxon>rosids</taxon>
        <taxon>malvids</taxon>
        <taxon>Brassicales</taxon>
        <taxon>Brassicaceae</taxon>
        <taxon>Brassiceae</taxon>
        <taxon>Brassica</taxon>
    </lineage>
</organism>
<dbReference type="EMBL" id="HG994368">
    <property type="protein sequence ID" value="CAF1800348.1"/>
    <property type="molecule type" value="Genomic_DNA"/>
</dbReference>
<evidence type="ECO:0000256" key="1">
    <source>
        <dbReference type="SAM" id="MobiDB-lite"/>
    </source>
</evidence>
<dbReference type="AlphaFoldDB" id="A0A816J859"/>
<evidence type="ECO:0000313" key="2">
    <source>
        <dbReference type="EMBL" id="CAF1800348.1"/>
    </source>
</evidence>
<feature type="compositionally biased region" description="Acidic residues" evidence="1">
    <location>
        <begin position="81"/>
        <end position="96"/>
    </location>
</feature>
<name>A0A816J859_BRANA</name>
<accession>A0A816J859</accession>
<proteinExistence type="predicted"/>
<sequence length="96" mass="10057">MLSKNCTVYACLSSSSSVHYIQDEVLLMRWAPSLGAAGLATLPRPEDKGFALEVGVGAAMAAQGSSSSVDSFEAAEAKDGAEEEEEEEEEEEARGA</sequence>
<protein>
    <submittedName>
        <fullName evidence="2">(rape) hypothetical protein</fullName>
    </submittedName>
</protein>